<dbReference type="InterPro" id="IPR003779">
    <property type="entry name" value="CMD-like"/>
</dbReference>
<gene>
    <name evidence="3" type="ORF">GCM10022289_00480</name>
</gene>
<dbReference type="Pfam" id="PF02627">
    <property type="entry name" value="CMD"/>
    <property type="match status" value="2"/>
</dbReference>
<keyword evidence="4" id="KW-1185">Reference proteome</keyword>
<feature type="domain" description="Carboxymuconolactone decarboxylase-like" evidence="2">
    <location>
        <begin position="152"/>
        <end position="211"/>
    </location>
</feature>
<dbReference type="Gene3D" id="1.20.1290.10">
    <property type="entry name" value="AhpD-like"/>
    <property type="match status" value="1"/>
</dbReference>
<dbReference type="InterPro" id="IPR029032">
    <property type="entry name" value="AhpD-like"/>
</dbReference>
<dbReference type="EMBL" id="BAABBY010000001">
    <property type="protein sequence ID" value="GAA4195784.1"/>
    <property type="molecule type" value="Genomic_DNA"/>
</dbReference>
<sequence length="240" mass="26102">MKKLIIALAMIFGLSLNNNATEERKDGETLTLRQQKLVAISSLTAKGDLGQLKTAIEGALVSGLTVNEIKEAIVQLYAYCGFPRSIRGLQTFTGVLDARKARGITDKRGQEATPVHSNRSKYDRGKAILEKLTGAPETGPKTGYAAFAPEIEVFLKEHLFADIFERDVLSYADRELVTVAVLTSIGGVEPMLRSHLNICLNVGLSPGQLQQFVGLINQSIGKKEADAAHIVLNEVLKSRK</sequence>
<dbReference type="SUPFAM" id="SSF69118">
    <property type="entry name" value="AhpD-like"/>
    <property type="match status" value="1"/>
</dbReference>
<dbReference type="PANTHER" id="PTHR33570">
    <property type="entry name" value="4-CARBOXYMUCONOLACTONE DECARBOXYLASE FAMILY PROTEIN"/>
    <property type="match status" value="1"/>
</dbReference>
<protein>
    <submittedName>
        <fullName evidence="3">Carboxymuconolactone decarboxylase family protein</fullName>
    </submittedName>
</protein>
<feature type="chain" id="PRO_5045471300" evidence="1">
    <location>
        <begin position="21"/>
        <end position="240"/>
    </location>
</feature>
<feature type="signal peptide" evidence="1">
    <location>
        <begin position="1"/>
        <end position="20"/>
    </location>
</feature>
<dbReference type="PANTHER" id="PTHR33570:SF2">
    <property type="entry name" value="CARBOXYMUCONOLACTONE DECARBOXYLASE-LIKE DOMAIN-CONTAINING PROTEIN"/>
    <property type="match status" value="1"/>
</dbReference>
<reference evidence="4" key="1">
    <citation type="journal article" date="2019" name="Int. J. Syst. Evol. Microbiol.">
        <title>The Global Catalogue of Microorganisms (GCM) 10K type strain sequencing project: providing services to taxonomists for standard genome sequencing and annotation.</title>
        <authorList>
            <consortium name="The Broad Institute Genomics Platform"/>
            <consortium name="The Broad Institute Genome Sequencing Center for Infectious Disease"/>
            <person name="Wu L."/>
            <person name="Ma J."/>
        </authorList>
    </citation>
    <scope>NUCLEOTIDE SEQUENCE [LARGE SCALE GENOMIC DNA]</scope>
    <source>
        <strain evidence="4">JCM 17626</strain>
    </source>
</reference>
<evidence type="ECO:0000259" key="2">
    <source>
        <dbReference type="Pfam" id="PF02627"/>
    </source>
</evidence>
<name>A0ABP8B1V9_9SPHI</name>
<proteinExistence type="predicted"/>
<evidence type="ECO:0000256" key="1">
    <source>
        <dbReference type="SAM" id="SignalP"/>
    </source>
</evidence>
<evidence type="ECO:0000313" key="3">
    <source>
        <dbReference type="EMBL" id="GAA4195784.1"/>
    </source>
</evidence>
<feature type="domain" description="Carboxymuconolactone decarboxylase-like" evidence="2">
    <location>
        <begin position="24"/>
        <end position="89"/>
    </location>
</feature>
<dbReference type="RefSeq" id="WP_344848142.1">
    <property type="nucleotide sequence ID" value="NZ_BAABBY010000001.1"/>
</dbReference>
<comment type="caution">
    <text evidence="3">The sequence shown here is derived from an EMBL/GenBank/DDBJ whole genome shotgun (WGS) entry which is preliminary data.</text>
</comment>
<dbReference type="InterPro" id="IPR052512">
    <property type="entry name" value="4CMD/NDH-1_regulator"/>
</dbReference>
<evidence type="ECO:0000313" key="4">
    <source>
        <dbReference type="Proteomes" id="UP001501772"/>
    </source>
</evidence>
<organism evidence="3 4">
    <name type="scientific">Pedobacter jeongneungensis</name>
    <dbReference type="NCBI Taxonomy" id="947309"/>
    <lineage>
        <taxon>Bacteria</taxon>
        <taxon>Pseudomonadati</taxon>
        <taxon>Bacteroidota</taxon>
        <taxon>Sphingobacteriia</taxon>
        <taxon>Sphingobacteriales</taxon>
        <taxon>Sphingobacteriaceae</taxon>
        <taxon>Pedobacter</taxon>
    </lineage>
</organism>
<accession>A0ABP8B1V9</accession>
<dbReference type="Proteomes" id="UP001501772">
    <property type="component" value="Unassembled WGS sequence"/>
</dbReference>
<keyword evidence="1" id="KW-0732">Signal</keyword>